<dbReference type="HOGENOM" id="CLU_2783464_0_0_1"/>
<dbReference type="KEGG" id="olu:OSTLU_9505"/>
<dbReference type="CDD" id="cd02961">
    <property type="entry name" value="PDI_a_family"/>
    <property type="match status" value="1"/>
</dbReference>
<accession>A4RVB9</accession>
<dbReference type="OrthoDB" id="10264505at2759"/>
<dbReference type="PROSITE" id="PS00194">
    <property type="entry name" value="THIOREDOXIN_1"/>
    <property type="match status" value="1"/>
</dbReference>
<dbReference type="InterPro" id="IPR051063">
    <property type="entry name" value="PDI"/>
</dbReference>
<evidence type="ECO:0000313" key="3">
    <source>
        <dbReference type="EMBL" id="ABO95108.1"/>
    </source>
</evidence>
<dbReference type="SUPFAM" id="SSF52833">
    <property type="entry name" value="Thioredoxin-like"/>
    <property type="match status" value="1"/>
</dbReference>
<protein>
    <recommendedName>
        <fullName evidence="2">Thioredoxin domain-containing protein</fullName>
    </recommendedName>
</protein>
<dbReference type="GeneID" id="5000833"/>
<organism evidence="3 4">
    <name type="scientific">Ostreococcus lucimarinus (strain CCE9901)</name>
    <dbReference type="NCBI Taxonomy" id="436017"/>
    <lineage>
        <taxon>Eukaryota</taxon>
        <taxon>Viridiplantae</taxon>
        <taxon>Chlorophyta</taxon>
        <taxon>Mamiellophyceae</taxon>
        <taxon>Mamiellales</taxon>
        <taxon>Bathycoccaceae</taxon>
        <taxon>Ostreococcus</taxon>
    </lineage>
</organism>
<comment type="similarity">
    <text evidence="1">Belongs to the protein disulfide isomerase family.</text>
</comment>
<dbReference type="PRINTS" id="PR00421">
    <property type="entry name" value="THIOREDOXIN"/>
</dbReference>
<feature type="domain" description="Thioredoxin" evidence="2">
    <location>
        <begin position="1"/>
        <end position="69"/>
    </location>
</feature>
<dbReference type="Pfam" id="PF00085">
    <property type="entry name" value="Thioredoxin"/>
    <property type="match status" value="1"/>
</dbReference>
<dbReference type="InterPro" id="IPR017937">
    <property type="entry name" value="Thioredoxin_CS"/>
</dbReference>
<proteinExistence type="inferred from homology"/>
<dbReference type="GO" id="GO:0003756">
    <property type="term" value="F:protein disulfide isomerase activity"/>
    <property type="evidence" value="ECO:0007669"/>
    <property type="project" value="TreeGrafter"/>
</dbReference>
<name>A4RVB9_OSTLU</name>
<dbReference type="AlphaFoldDB" id="A4RVB9"/>
<dbReference type="OMA" id="AHYFRER"/>
<dbReference type="EMBL" id="CP000583">
    <property type="protein sequence ID" value="ABO95108.1"/>
    <property type="molecule type" value="Genomic_DNA"/>
</dbReference>
<dbReference type="PANTHER" id="PTHR45672">
    <property type="entry name" value="PROTEIN DISULFIDE-ISOMERASE C17H9.14C-RELATED"/>
    <property type="match status" value="1"/>
</dbReference>
<dbReference type="GO" id="GO:0006457">
    <property type="term" value="P:protein folding"/>
    <property type="evidence" value="ECO:0007669"/>
    <property type="project" value="TreeGrafter"/>
</dbReference>
<dbReference type="eggNOG" id="KOG0191">
    <property type="taxonomic scope" value="Eukaryota"/>
</dbReference>
<evidence type="ECO:0000256" key="1">
    <source>
        <dbReference type="ARBA" id="ARBA00006347"/>
    </source>
</evidence>
<evidence type="ECO:0000259" key="2">
    <source>
        <dbReference type="PROSITE" id="PS51352"/>
    </source>
</evidence>
<evidence type="ECO:0000313" key="4">
    <source>
        <dbReference type="Proteomes" id="UP000001568"/>
    </source>
</evidence>
<gene>
    <name evidence="3" type="ORF">OSTLU_9505</name>
</gene>
<reference evidence="3 4" key="1">
    <citation type="journal article" date="2007" name="Proc. Natl. Acad. Sci. U.S.A.">
        <title>The tiny eukaryote Ostreococcus provides genomic insights into the paradox of plankton speciation.</title>
        <authorList>
            <person name="Palenik B."/>
            <person name="Grimwood J."/>
            <person name="Aerts A."/>
            <person name="Rouze P."/>
            <person name="Salamov A."/>
            <person name="Putnam N."/>
            <person name="Dupont C."/>
            <person name="Jorgensen R."/>
            <person name="Derelle E."/>
            <person name="Rombauts S."/>
            <person name="Zhou K."/>
            <person name="Otillar R."/>
            <person name="Merchant S.S."/>
            <person name="Podell S."/>
            <person name="Gaasterland T."/>
            <person name="Napoli C."/>
            <person name="Gendler K."/>
            <person name="Manuell A."/>
            <person name="Tai V."/>
            <person name="Vallon O."/>
            <person name="Piganeau G."/>
            <person name="Jancek S."/>
            <person name="Heijde M."/>
            <person name="Jabbari K."/>
            <person name="Bowler C."/>
            <person name="Lohr M."/>
            <person name="Robbens S."/>
            <person name="Werner G."/>
            <person name="Dubchak I."/>
            <person name="Pazour G.J."/>
            <person name="Ren Q."/>
            <person name="Paulsen I."/>
            <person name="Delwiche C."/>
            <person name="Schmutz J."/>
            <person name="Rokhsar D."/>
            <person name="Van de Peer Y."/>
            <person name="Moreau H."/>
            <person name="Grigoriev I.V."/>
        </authorList>
    </citation>
    <scope>NUCLEOTIDE SEQUENCE [LARGE SCALE GENOMIC DNA]</scope>
    <source>
        <strain evidence="3 4">CCE9901</strain>
    </source>
</reference>
<dbReference type="Gramene" id="ABO95108">
    <property type="protein sequence ID" value="ABO95108"/>
    <property type="gene ID" value="OSTLU_9505"/>
</dbReference>
<dbReference type="STRING" id="436017.A4RVB9"/>
<dbReference type="InterPro" id="IPR036249">
    <property type="entry name" value="Thioredoxin-like_sf"/>
</dbReference>
<dbReference type="Gene3D" id="3.40.30.10">
    <property type="entry name" value="Glutaredoxin"/>
    <property type="match status" value="1"/>
</dbReference>
<dbReference type="RefSeq" id="XP_001416815.1">
    <property type="nucleotide sequence ID" value="XM_001416778.1"/>
</dbReference>
<feature type="non-terminal residue" evidence="3">
    <location>
        <position position="69"/>
    </location>
</feature>
<sequence>VVVEFYAKWCGHCQAFEKDYEQIGAHYFRERRAKNRRVKIARIDVDNARPAAIKYNITGLPTLQLFPRG</sequence>
<dbReference type="PANTHER" id="PTHR45672:SF11">
    <property type="entry name" value="PROTEIN DISULFIDE-ISOMERASE C17H9.14C"/>
    <property type="match status" value="1"/>
</dbReference>
<dbReference type="Proteomes" id="UP000001568">
    <property type="component" value="Chromosome 3"/>
</dbReference>
<dbReference type="GO" id="GO:0005783">
    <property type="term" value="C:endoplasmic reticulum"/>
    <property type="evidence" value="ECO:0007669"/>
    <property type="project" value="TreeGrafter"/>
</dbReference>
<dbReference type="InterPro" id="IPR013766">
    <property type="entry name" value="Thioredoxin_domain"/>
</dbReference>
<feature type="non-terminal residue" evidence="3">
    <location>
        <position position="1"/>
    </location>
</feature>
<keyword evidence="4" id="KW-1185">Reference proteome</keyword>
<dbReference type="PROSITE" id="PS51352">
    <property type="entry name" value="THIOREDOXIN_2"/>
    <property type="match status" value="1"/>
</dbReference>